<organism evidence="3 4">
    <name type="scientific">Alectoria fallacina</name>
    <dbReference type="NCBI Taxonomy" id="1903189"/>
    <lineage>
        <taxon>Eukaryota</taxon>
        <taxon>Fungi</taxon>
        <taxon>Dikarya</taxon>
        <taxon>Ascomycota</taxon>
        <taxon>Pezizomycotina</taxon>
        <taxon>Lecanoromycetes</taxon>
        <taxon>OSLEUM clade</taxon>
        <taxon>Lecanoromycetidae</taxon>
        <taxon>Lecanorales</taxon>
        <taxon>Lecanorineae</taxon>
        <taxon>Parmeliaceae</taxon>
        <taxon>Alectoria</taxon>
    </lineage>
</organism>
<keyword evidence="2" id="KW-0812">Transmembrane</keyword>
<reference evidence="3" key="1">
    <citation type="submission" date="2021-03" db="EMBL/GenBank/DDBJ databases">
        <authorList>
            <person name="Tagirdzhanova G."/>
        </authorList>
    </citation>
    <scope>NUCLEOTIDE SEQUENCE</scope>
</reference>
<dbReference type="Proteomes" id="UP000664203">
    <property type="component" value="Unassembled WGS sequence"/>
</dbReference>
<dbReference type="EMBL" id="CAJPDR010001347">
    <property type="protein sequence ID" value="CAF9943837.1"/>
    <property type="molecule type" value="Genomic_DNA"/>
</dbReference>
<keyword evidence="2" id="KW-1133">Transmembrane helix</keyword>
<proteinExistence type="predicted"/>
<protein>
    <recommendedName>
        <fullName evidence="5">Tat pathway signal sequence</fullName>
    </recommendedName>
</protein>
<feature type="compositionally biased region" description="Basic and acidic residues" evidence="1">
    <location>
        <begin position="1"/>
        <end position="10"/>
    </location>
</feature>
<accession>A0A8H3JAL8</accession>
<evidence type="ECO:0000256" key="2">
    <source>
        <dbReference type="SAM" id="Phobius"/>
    </source>
</evidence>
<feature type="transmembrane region" description="Helical" evidence="2">
    <location>
        <begin position="109"/>
        <end position="131"/>
    </location>
</feature>
<comment type="caution">
    <text evidence="3">The sequence shown here is derived from an EMBL/GenBank/DDBJ whole genome shotgun (WGS) entry which is preliminary data.</text>
</comment>
<name>A0A8H3JAL8_9LECA</name>
<feature type="region of interest" description="Disordered" evidence="1">
    <location>
        <begin position="1"/>
        <end position="31"/>
    </location>
</feature>
<evidence type="ECO:0008006" key="5">
    <source>
        <dbReference type="Google" id="ProtNLM"/>
    </source>
</evidence>
<gene>
    <name evidence="3" type="ORF">ALECFALPRED_001470</name>
</gene>
<evidence type="ECO:0000313" key="3">
    <source>
        <dbReference type="EMBL" id="CAF9943837.1"/>
    </source>
</evidence>
<sequence>MAPENNDRTLPRHSTNAGVRRGSRNASRTSSLRLSIIEEDANYAPLPPTSPPKTHNRPFHRRFLGEPPRYSGRSPPTYSLWDVTGPKGEKFEDLRNNAYVARRGGWRRICLVAAIVIACVVALVVGLVVGLHKKHNSSSAAPAAPSSSSTPNAGPFPIGSYTFTTFLDTTSTNCTSNSASWKCEPSVTYATSPTNAEATFNWIISAADADSNSGSNLTISSTNNPFSIDFSNATLTLADAGTDNERYTFSTTVQKDVFPSFGVKCDYNDTLFSADLYTSKPKSYPSNSTSASATSSAAAAAASGGAAGAPAGGAFANWNFAVDATQSIGGGVDVPACYTLNNGEPGDRVTSGYNVMPAADFCTCAYKNYDP</sequence>
<keyword evidence="2" id="KW-0472">Membrane</keyword>
<dbReference type="AlphaFoldDB" id="A0A8H3JAL8"/>
<evidence type="ECO:0000256" key="1">
    <source>
        <dbReference type="SAM" id="MobiDB-lite"/>
    </source>
</evidence>
<dbReference type="OrthoDB" id="5296155at2759"/>
<evidence type="ECO:0000313" key="4">
    <source>
        <dbReference type="Proteomes" id="UP000664203"/>
    </source>
</evidence>
<keyword evidence="4" id="KW-1185">Reference proteome</keyword>